<sequence>MFTLPSKLLYLVTFLLLLLLAACNKDAGKPFEQQNADSRLVFTIAEQTGQPGSNLAKLKASNGTGVARYGHEENRQHYFIEDGAFRVTTSIIRESSAASQNRAVLGNKEAARMSSSPNAPSSSLLGKNIKYRVVLYDRTSSPATFVSTTLGTVGTPLYVNVDKGKDYDWAVFSFNDETDPGDTHEIVTSGSRDLLYAKGTTGVIPGVSGDQQLYTVPVNVRLQHKLANVSVQITAKNYPARIMGINASLGSGRYFYSNNIDLRTGEFVDEATAIEMNSAIRFRSASRDTTMLADYYTAQFAPISNFFITINNLLIRTNSNVTKSLSSPVRYSWDNVSPTAGERIITKVNIQPVQDISSEKFKILFVGEVSSGVGNQDISGIWQALNSSKNFGPNGTYPTTNLNWNITWRTTTANSFDDILTGNYKMIFAGNKTETSSEAVNLLATYVDRGGTVIWFTETSSFLNDRAVWSRYTGSQASVYSFNSFGATFNQSPTLNGPFGDARGTTFGDDGLFGQAIGNLSTTRVDVLATHGSNTAAAMVWKAKDRNFYYFGDGGMQRYNPQSGPNSTRDPFLLTAAPDCEPRIGPWYNRQDVSNSVVIMNIVAKTIDEVMAREK</sequence>
<name>A0A4R7DAT4_9SPHI</name>
<dbReference type="PROSITE" id="PS51257">
    <property type="entry name" value="PROKAR_LIPOPROTEIN"/>
    <property type="match status" value="1"/>
</dbReference>
<dbReference type="AlphaFoldDB" id="A0A4R7DAT4"/>
<evidence type="ECO:0000313" key="1">
    <source>
        <dbReference type="EMBL" id="TDS17542.1"/>
    </source>
</evidence>
<proteinExistence type="predicted"/>
<reference evidence="1 2" key="1">
    <citation type="submission" date="2019-03" db="EMBL/GenBank/DDBJ databases">
        <title>Genomic Encyclopedia of Type Strains, Phase III (KMG-III): the genomes of soil and plant-associated and newly described type strains.</title>
        <authorList>
            <person name="Whitman W."/>
        </authorList>
    </citation>
    <scope>NUCLEOTIDE SEQUENCE [LARGE SCALE GENOMIC DNA]</scope>
    <source>
        <strain evidence="1 2">CGMCC 1.12801</strain>
    </source>
</reference>
<evidence type="ECO:0000313" key="2">
    <source>
        <dbReference type="Proteomes" id="UP000294752"/>
    </source>
</evidence>
<keyword evidence="2" id="KW-1185">Reference proteome</keyword>
<dbReference type="RefSeq" id="WP_133638646.1">
    <property type="nucleotide sequence ID" value="NZ_SNZV01000001.1"/>
</dbReference>
<dbReference type="EMBL" id="SNZV01000001">
    <property type="protein sequence ID" value="TDS17542.1"/>
    <property type="molecule type" value="Genomic_DNA"/>
</dbReference>
<dbReference type="Proteomes" id="UP000294752">
    <property type="component" value="Unassembled WGS sequence"/>
</dbReference>
<accession>A0A4R7DAT4</accession>
<comment type="caution">
    <text evidence="1">The sequence shown here is derived from an EMBL/GenBank/DDBJ whole genome shotgun (WGS) entry which is preliminary data.</text>
</comment>
<gene>
    <name evidence="1" type="ORF">B0I21_101409</name>
</gene>
<organism evidence="1 2">
    <name type="scientific">Sphingobacterium paludis</name>
    <dbReference type="NCBI Taxonomy" id="1476465"/>
    <lineage>
        <taxon>Bacteria</taxon>
        <taxon>Pseudomonadati</taxon>
        <taxon>Bacteroidota</taxon>
        <taxon>Sphingobacteriia</taxon>
        <taxon>Sphingobacteriales</taxon>
        <taxon>Sphingobacteriaceae</taxon>
        <taxon>Sphingobacterium</taxon>
    </lineage>
</organism>
<dbReference type="OrthoDB" id="692440at2"/>
<protein>
    <submittedName>
        <fullName evidence="1">Uncharacterized protein</fullName>
    </submittedName>
</protein>